<name>A0A9P1IK33_9PELO</name>
<reference evidence="1" key="1">
    <citation type="submission" date="2022-11" db="EMBL/GenBank/DDBJ databases">
        <authorList>
            <person name="Kikuchi T."/>
        </authorList>
    </citation>
    <scope>NUCLEOTIDE SEQUENCE</scope>
    <source>
        <strain evidence="1">PS1010</strain>
    </source>
</reference>
<evidence type="ECO:0000313" key="1">
    <source>
        <dbReference type="EMBL" id="CAI5445888.1"/>
    </source>
</evidence>
<dbReference type="Proteomes" id="UP001152747">
    <property type="component" value="Unassembled WGS sequence"/>
</dbReference>
<protein>
    <submittedName>
        <fullName evidence="1">Uncharacterized protein</fullName>
    </submittedName>
</protein>
<proteinExistence type="predicted"/>
<dbReference type="AlphaFoldDB" id="A0A9P1IK33"/>
<evidence type="ECO:0000313" key="2">
    <source>
        <dbReference type="Proteomes" id="UP001152747"/>
    </source>
</evidence>
<accession>A0A9P1IK33</accession>
<comment type="caution">
    <text evidence="1">The sequence shown here is derived from an EMBL/GenBank/DDBJ whole genome shotgun (WGS) entry which is preliminary data.</text>
</comment>
<dbReference type="EMBL" id="CANHGI010000003">
    <property type="protein sequence ID" value="CAI5445888.1"/>
    <property type="molecule type" value="Genomic_DNA"/>
</dbReference>
<keyword evidence="2" id="KW-1185">Reference proteome</keyword>
<organism evidence="1 2">
    <name type="scientific">Caenorhabditis angaria</name>
    <dbReference type="NCBI Taxonomy" id="860376"/>
    <lineage>
        <taxon>Eukaryota</taxon>
        <taxon>Metazoa</taxon>
        <taxon>Ecdysozoa</taxon>
        <taxon>Nematoda</taxon>
        <taxon>Chromadorea</taxon>
        <taxon>Rhabditida</taxon>
        <taxon>Rhabditina</taxon>
        <taxon>Rhabditomorpha</taxon>
        <taxon>Rhabditoidea</taxon>
        <taxon>Rhabditidae</taxon>
        <taxon>Peloderinae</taxon>
        <taxon>Caenorhabditis</taxon>
    </lineage>
</organism>
<gene>
    <name evidence="1" type="ORF">CAMP_LOCUS8525</name>
</gene>
<sequence>MATRVVIERIDFAAVFGNLSTLNDHMRFVPAGFIGENSFTPNRCFNPSTWTHTELQDNQECAPVLIKRGTLIVSGSLYAVKYGVKMVQNVDQAALVIDNTTIDLNRAALALHSDRWRDELEQHQPFRKDLGQLSLEVVKSCIKMAETSTHIDIETPLLEEIIRLARGYGFNGLVEKIEEMLIYSPLPVATKFVRGTKFGFIEGLRKMVCSLTMHQISSIVGHVDYVTIPEEIRTEIQLIQWQYSY</sequence>